<dbReference type="PANTHER" id="PTHR11130:SF0">
    <property type="entry name" value="GLUTATHIONE SYNTHETASE"/>
    <property type="match status" value="1"/>
</dbReference>
<gene>
    <name evidence="1" type="ORF">niasHT_027141</name>
</gene>
<organism evidence="1 2">
    <name type="scientific">Heterodera trifolii</name>
    <dbReference type="NCBI Taxonomy" id="157864"/>
    <lineage>
        <taxon>Eukaryota</taxon>
        <taxon>Metazoa</taxon>
        <taxon>Ecdysozoa</taxon>
        <taxon>Nematoda</taxon>
        <taxon>Chromadorea</taxon>
        <taxon>Rhabditida</taxon>
        <taxon>Tylenchina</taxon>
        <taxon>Tylenchomorpha</taxon>
        <taxon>Tylenchoidea</taxon>
        <taxon>Heteroderidae</taxon>
        <taxon>Heteroderinae</taxon>
        <taxon>Heterodera</taxon>
    </lineage>
</organism>
<dbReference type="AlphaFoldDB" id="A0ABD2KB37"/>
<dbReference type="SUPFAM" id="SSF56059">
    <property type="entry name" value="Glutathione synthetase ATP-binding domain-like"/>
    <property type="match status" value="1"/>
</dbReference>
<dbReference type="EMBL" id="JBICBT010000801">
    <property type="protein sequence ID" value="KAL3100063.1"/>
    <property type="molecule type" value="Genomic_DNA"/>
</dbReference>
<dbReference type="PANTHER" id="PTHR11130">
    <property type="entry name" value="GLUTATHIONE SYNTHETASE"/>
    <property type="match status" value="1"/>
</dbReference>
<reference evidence="1 2" key="1">
    <citation type="submission" date="2024-10" db="EMBL/GenBank/DDBJ databases">
        <authorList>
            <person name="Kim D."/>
        </authorList>
    </citation>
    <scope>NUCLEOTIDE SEQUENCE [LARGE SCALE GENOMIC DNA]</scope>
    <source>
        <strain evidence="1">BH-2024</strain>
    </source>
</reference>
<proteinExistence type="predicted"/>
<comment type="caution">
    <text evidence="1">The sequence shown here is derived from an EMBL/GenBank/DDBJ whole genome shotgun (WGS) entry which is preliminary data.</text>
</comment>
<sequence length="728" mass="83713">MSISSNPLGGSTFHCYPTEITLEECLHYIDIKIAGKSLSNNNTVVLKAVTQICCRHIDDADLCEYKSITLKKHPNWRKAKRMNYSEDNLDADTKKKIESLLDERFSAVKIVLCRKEVIDAIKMAAKKLFERGFLLPHDIEKYFRHLKLEKREGKKGKVCSPEETCMQVGCANNANNGSSSAHSTCFLLCSILTILLLYFHASQDFAFFKEMHRQLVERNEVFTKPGMVERFFPDPNEAHIVEAIRKVQAKSWALGDDENEAKEIKKKVYENPQNYVLKTNECGTPNTRLFFNDDIPKMTPADHNYFYIMEKLRPMVVKNHFVRPKIGFTANLDVTPELGIYGCLIGNTVTGEVSYVSRFGHTGRAKELKICVKYEKTVATRETQINLTAIRVNNKNEYRNIKENIKIGECFDISIPQQENCETQKITFQFTIYVKPLETEYQPPADDQDENPSDDGTYENRILDIKMDDIRTMVRRNNFVIHEPNMSMVYTFNLGKIDPPGLFWKRKIFVLPENDLGNYHAFLYAVAYKNERMQDNLNSKIRTKLLGYAPFVKIDKEIASTMQTDDKRNAQVKVSFDVSNEISPPFFYMDPLAHLFRLANGQTADNCQFKINQAKHLLKQFTDQIMASGEEQLKRMVSEAEFLNIKLTSGQKLFEIGPNGLHEDQAVIQIQKELENVLSSKEIVSVITIKNTVTMFEIIRKIRNLNASAQSFLDGMQHITMEKALEEF</sequence>
<name>A0ABD2KB37_9BILA</name>
<dbReference type="Pfam" id="PF03917">
    <property type="entry name" value="GSH_synth_ATP"/>
    <property type="match status" value="1"/>
</dbReference>
<evidence type="ECO:0000313" key="2">
    <source>
        <dbReference type="Proteomes" id="UP001620626"/>
    </source>
</evidence>
<evidence type="ECO:0000313" key="1">
    <source>
        <dbReference type="EMBL" id="KAL3100063.1"/>
    </source>
</evidence>
<accession>A0ABD2KB37</accession>
<protein>
    <submittedName>
        <fullName evidence="1">Uncharacterized protein</fullName>
    </submittedName>
</protein>
<dbReference type="Proteomes" id="UP001620626">
    <property type="component" value="Unassembled WGS sequence"/>
</dbReference>
<dbReference type="InterPro" id="IPR005615">
    <property type="entry name" value="Glutathione_synthase"/>
</dbReference>
<keyword evidence="2" id="KW-1185">Reference proteome</keyword>